<dbReference type="RefSeq" id="WP_161314540.1">
    <property type="nucleotide sequence ID" value="NZ_WTUW01000001.1"/>
</dbReference>
<dbReference type="AlphaFoldDB" id="A0A6L8W4J8"/>
<reference evidence="2 3" key="1">
    <citation type="submission" date="2019-12" db="EMBL/GenBank/DDBJ databases">
        <title>Snethiella sp. nov. sp. isolated from sea sand.</title>
        <authorList>
            <person name="Kim J."/>
            <person name="Jeong S.E."/>
            <person name="Jung H.S."/>
            <person name="Jeon C.O."/>
        </authorList>
    </citation>
    <scope>NUCLEOTIDE SEQUENCE [LARGE SCALE GENOMIC DNA]</scope>
    <source>
        <strain evidence="2 3">DP05</strain>
    </source>
</reference>
<feature type="transmembrane region" description="Helical" evidence="1">
    <location>
        <begin position="37"/>
        <end position="56"/>
    </location>
</feature>
<accession>A0A6L8W4J8</accession>
<name>A0A6L8W4J8_9PROT</name>
<keyword evidence="1" id="KW-0472">Membrane</keyword>
<sequence length="57" mass="6400">MILKILLVAFVILFIARVLFAKKLKEMGKAADRTLNLFLIAIAIYLGLQMLVVYGMS</sequence>
<comment type="caution">
    <text evidence="2">The sequence shown here is derived from an EMBL/GenBank/DDBJ whole genome shotgun (WGS) entry which is preliminary data.</text>
</comment>
<evidence type="ECO:0000313" key="2">
    <source>
        <dbReference type="EMBL" id="MZR30001.1"/>
    </source>
</evidence>
<protein>
    <submittedName>
        <fullName evidence="2">Uncharacterized protein</fullName>
    </submittedName>
</protein>
<keyword evidence="1" id="KW-1133">Transmembrane helix</keyword>
<keyword evidence="1" id="KW-0812">Transmembrane</keyword>
<evidence type="ECO:0000313" key="3">
    <source>
        <dbReference type="Proteomes" id="UP000476030"/>
    </source>
</evidence>
<proteinExistence type="predicted"/>
<dbReference type="Proteomes" id="UP000476030">
    <property type="component" value="Unassembled WGS sequence"/>
</dbReference>
<keyword evidence="3" id="KW-1185">Reference proteome</keyword>
<dbReference type="EMBL" id="WTUW01000001">
    <property type="protein sequence ID" value="MZR30001.1"/>
    <property type="molecule type" value="Genomic_DNA"/>
</dbReference>
<evidence type="ECO:0000256" key="1">
    <source>
        <dbReference type="SAM" id="Phobius"/>
    </source>
</evidence>
<organism evidence="2 3">
    <name type="scientific">Sneathiella litorea</name>
    <dbReference type="NCBI Taxonomy" id="2606216"/>
    <lineage>
        <taxon>Bacteria</taxon>
        <taxon>Pseudomonadati</taxon>
        <taxon>Pseudomonadota</taxon>
        <taxon>Alphaproteobacteria</taxon>
        <taxon>Sneathiellales</taxon>
        <taxon>Sneathiellaceae</taxon>
        <taxon>Sneathiella</taxon>
    </lineage>
</organism>
<gene>
    <name evidence="2" type="ORF">GQE98_05055</name>
</gene>